<protein>
    <submittedName>
        <fullName evidence="5">Histone H2B</fullName>
    </submittedName>
</protein>
<evidence type="ECO:0000259" key="4">
    <source>
        <dbReference type="Pfam" id="PF08241"/>
    </source>
</evidence>
<dbReference type="CDD" id="cd02440">
    <property type="entry name" value="AdoMet_MTases"/>
    <property type="match status" value="1"/>
</dbReference>
<comment type="similarity">
    <text evidence="1">Belongs to the histone H2B family.</text>
</comment>
<dbReference type="GO" id="GO:0008757">
    <property type="term" value="F:S-adenosylmethionine-dependent methyltransferase activity"/>
    <property type="evidence" value="ECO:0007669"/>
    <property type="project" value="InterPro"/>
</dbReference>
<dbReference type="CDD" id="cd22910">
    <property type="entry name" value="HFD_H2B"/>
    <property type="match status" value="1"/>
</dbReference>
<feature type="domain" description="Core Histone H2A/H2B/H3" evidence="3">
    <location>
        <begin position="394"/>
        <end position="452"/>
    </location>
</feature>
<feature type="compositionally biased region" description="Polar residues" evidence="2">
    <location>
        <begin position="338"/>
        <end position="354"/>
    </location>
</feature>
<accession>A0AAW0AND0</accession>
<dbReference type="GO" id="GO:0005634">
    <property type="term" value="C:nucleus"/>
    <property type="evidence" value="ECO:0007669"/>
    <property type="project" value="UniProtKB-ARBA"/>
</dbReference>
<dbReference type="FunFam" id="1.10.20.10:FF:000043">
    <property type="entry name" value="Histone H2B"/>
    <property type="match status" value="1"/>
</dbReference>
<dbReference type="Pfam" id="PF00125">
    <property type="entry name" value="Histone"/>
    <property type="match status" value="1"/>
</dbReference>
<dbReference type="SUPFAM" id="SSF53335">
    <property type="entry name" value="S-adenosyl-L-methionine-dependent methyltransferases"/>
    <property type="match status" value="1"/>
</dbReference>
<evidence type="ECO:0000256" key="1">
    <source>
        <dbReference type="ARBA" id="ARBA00006846"/>
    </source>
</evidence>
<reference evidence="5 6" key="1">
    <citation type="journal article" date="2024" name="J Genomics">
        <title>Draft genome sequencing and assembly of Favolaschia claudopus CIRM-BRFM 2984 isolated from oak limbs.</title>
        <authorList>
            <person name="Navarro D."/>
            <person name="Drula E."/>
            <person name="Chaduli D."/>
            <person name="Cazenave R."/>
            <person name="Ahrendt S."/>
            <person name="Wang J."/>
            <person name="Lipzen A."/>
            <person name="Daum C."/>
            <person name="Barry K."/>
            <person name="Grigoriev I.V."/>
            <person name="Favel A."/>
            <person name="Rosso M.N."/>
            <person name="Martin F."/>
        </authorList>
    </citation>
    <scope>NUCLEOTIDE SEQUENCE [LARGE SCALE GENOMIC DNA]</scope>
    <source>
        <strain evidence="5 6">CIRM-BRFM 2984</strain>
    </source>
</reference>
<evidence type="ECO:0000256" key="2">
    <source>
        <dbReference type="SAM" id="MobiDB-lite"/>
    </source>
</evidence>
<dbReference type="PRINTS" id="PR00621">
    <property type="entry name" value="HISTONEH2B"/>
</dbReference>
<name>A0AAW0AND0_9AGAR</name>
<feature type="compositionally biased region" description="Low complexity" evidence="2">
    <location>
        <begin position="295"/>
        <end position="313"/>
    </location>
</feature>
<dbReference type="GO" id="GO:0003677">
    <property type="term" value="F:DNA binding"/>
    <property type="evidence" value="ECO:0007669"/>
    <property type="project" value="InterPro"/>
</dbReference>
<dbReference type="Gene3D" id="1.10.20.10">
    <property type="entry name" value="Histone, subunit A"/>
    <property type="match status" value="1"/>
</dbReference>
<dbReference type="InterPro" id="IPR000558">
    <property type="entry name" value="Histone_H2B"/>
</dbReference>
<dbReference type="Gene3D" id="3.40.50.150">
    <property type="entry name" value="Vaccinia Virus protein VP39"/>
    <property type="match status" value="1"/>
</dbReference>
<evidence type="ECO:0000313" key="5">
    <source>
        <dbReference type="EMBL" id="KAK7014845.1"/>
    </source>
</evidence>
<organism evidence="5 6">
    <name type="scientific">Favolaschia claudopus</name>
    <dbReference type="NCBI Taxonomy" id="2862362"/>
    <lineage>
        <taxon>Eukaryota</taxon>
        <taxon>Fungi</taxon>
        <taxon>Dikarya</taxon>
        <taxon>Basidiomycota</taxon>
        <taxon>Agaricomycotina</taxon>
        <taxon>Agaricomycetes</taxon>
        <taxon>Agaricomycetidae</taxon>
        <taxon>Agaricales</taxon>
        <taxon>Marasmiineae</taxon>
        <taxon>Mycenaceae</taxon>
        <taxon>Favolaschia</taxon>
    </lineage>
</organism>
<dbReference type="GO" id="GO:0000786">
    <property type="term" value="C:nucleosome"/>
    <property type="evidence" value="ECO:0007669"/>
    <property type="project" value="InterPro"/>
</dbReference>
<dbReference type="InterPro" id="IPR007125">
    <property type="entry name" value="H2A/H2B/H3"/>
</dbReference>
<dbReference type="Proteomes" id="UP001362999">
    <property type="component" value="Unassembled WGS sequence"/>
</dbReference>
<dbReference type="Pfam" id="PF08241">
    <property type="entry name" value="Methyltransf_11"/>
    <property type="match status" value="1"/>
</dbReference>
<dbReference type="GO" id="GO:0030527">
    <property type="term" value="F:structural constituent of chromatin"/>
    <property type="evidence" value="ECO:0007669"/>
    <property type="project" value="InterPro"/>
</dbReference>
<evidence type="ECO:0000313" key="6">
    <source>
        <dbReference type="Proteomes" id="UP001362999"/>
    </source>
</evidence>
<dbReference type="GO" id="GO:0046982">
    <property type="term" value="F:protein heterodimerization activity"/>
    <property type="evidence" value="ECO:0007669"/>
    <property type="project" value="InterPro"/>
</dbReference>
<gene>
    <name evidence="5" type="ORF">R3P38DRAFT_3361984</name>
</gene>
<comment type="caution">
    <text evidence="5">The sequence shown here is derived from an EMBL/GenBank/DDBJ whole genome shotgun (WGS) entry which is preliminary data.</text>
</comment>
<dbReference type="SUPFAM" id="SSF47113">
    <property type="entry name" value="Histone-fold"/>
    <property type="match status" value="1"/>
</dbReference>
<feature type="region of interest" description="Disordered" evidence="2">
    <location>
        <begin position="292"/>
        <end position="403"/>
    </location>
</feature>
<dbReference type="InterPro" id="IPR013216">
    <property type="entry name" value="Methyltransf_11"/>
</dbReference>
<keyword evidence="6" id="KW-1185">Reference proteome</keyword>
<sequence length="496" mass="54116">MAPFLGSQPQSLSSTSNLNMPVHTVAQAGFNTANELYDRARPSYQPSALSHILEAVHASRPFRVVEIGAGSGIFTRALIAHPDWTSAFAQLRAIEPSEGMREVFSKSISDQRVSIAEGTFQETHVEDGWADLVVVAQAFHWAPDFGLASAEFGRILKPGGVLAFIWNLEDRDTAKWVAQVRDRIEQYEQGSPQYRLGLWRKAFDTAEYQAAFEPPQEQTWSEPRPATLDIVVDRASSKSYMAILPAEEKAKVRKELAAIVERGEEKVWINESEGTFEYPYQTNVVIARPTASRIPSSTLPPTTTTSPSSSSSLKCFTHPKHLDPARGKSSKWPPKLASSVNAPSYSHPISQPASTAGKAPASTAGKAPAKARLLTEGSKAGKKTATKKSAAPAADGEKKKRKKARKETYSSYIYKVLKQVHPDTGISNKAMAILNSFVNDIFERIASEASILEEVDDLVARNPDQCPSYLPGELAKHAISEGTKSVTKFSSATTTK</sequence>
<evidence type="ECO:0000259" key="3">
    <source>
        <dbReference type="Pfam" id="PF00125"/>
    </source>
</evidence>
<feature type="domain" description="Methyltransferase type 11" evidence="4">
    <location>
        <begin position="65"/>
        <end position="164"/>
    </location>
</feature>
<dbReference type="SMART" id="SM00427">
    <property type="entry name" value="H2B"/>
    <property type="match status" value="1"/>
</dbReference>
<dbReference type="InterPro" id="IPR009072">
    <property type="entry name" value="Histone-fold"/>
</dbReference>
<dbReference type="InterPro" id="IPR029063">
    <property type="entry name" value="SAM-dependent_MTases_sf"/>
</dbReference>
<dbReference type="AlphaFoldDB" id="A0AAW0AND0"/>
<dbReference type="PANTHER" id="PTHR23428">
    <property type="entry name" value="HISTONE H2B"/>
    <property type="match status" value="1"/>
</dbReference>
<dbReference type="EMBL" id="JAWWNJ010000055">
    <property type="protein sequence ID" value="KAK7014845.1"/>
    <property type="molecule type" value="Genomic_DNA"/>
</dbReference>
<proteinExistence type="inferred from homology"/>